<evidence type="ECO:0000256" key="2">
    <source>
        <dbReference type="SAM" id="SignalP"/>
    </source>
</evidence>
<sequence>MVSVLKKALFWLAATALCAGILAFALASATSGYPGSSATTDFEYGLSRILIPGAFIGFIGWLMLSALMEADLHAQERRSAFSLEA</sequence>
<dbReference type="EMBL" id="SSSM01000004">
    <property type="protein sequence ID" value="THG30744.1"/>
    <property type="molecule type" value="Genomic_DNA"/>
</dbReference>
<proteinExistence type="predicted"/>
<dbReference type="AlphaFoldDB" id="A0A4S4FP12"/>
<organism evidence="4 5">
    <name type="scientific">Naasia lichenicola</name>
    <dbReference type="NCBI Taxonomy" id="2565933"/>
    <lineage>
        <taxon>Bacteria</taxon>
        <taxon>Bacillati</taxon>
        <taxon>Actinomycetota</taxon>
        <taxon>Actinomycetes</taxon>
        <taxon>Micrococcales</taxon>
        <taxon>Microbacteriaceae</taxon>
        <taxon>Naasia</taxon>
    </lineage>
</organism>
<comment type="caution">
    <text evidence="4">The sequence shown here is derived from an EMBL/GenBank/DDBJ whole genome shotgun (WGS) entry which is preliminary data.</text>
</comment>
<evidence type="ECO:0000313" key="3">
    <source>
        <dbReference type="EMBL" id="THG30744.1"/>
    </source>
</evidence>
<reference evidence="4 5" key="1">
    <citation type="submission" date="2019-04" db="EMBL/GenBank/DDBJ databases">
        <authorList>
            <person name="Jiang L."/>
        </authorList>
    </citation>
    <scope>NUCLEOTIDE SEQUENCE [LARGE SCALE GENOMIC DNA]</scope>
    <source>
        <strain evidence="4 5">YIM 131853</strain>
    </source>
</reference>
<keyword evidence="5" id="KW-1185">Reference proteome</keyword>
<feature type="signal peptide" evidence="2">
    <location>
        <begin position="1"/>
        <end position="29"/>
    </location>
</feature>
<keyword evidence="1" id="KW-0812">Transmembrane</keyword>
<dbReference type="Proteomes" id="UP000309133">
    <property type="component" value="Unassembled WGS sequence"/>
</dbReference>
<accession>A0A4S4FP12</accession>
<feature type="transmembrane region" description="Helical" evidence="1">
    <location>
        <begin position="48"/>
        <end position="68"/>
    </location>
</feature>
<protein>
    <submittedName>
        <fullName evidence="4">Uncharacterized protein</fullName>
    </submittedName>
</protein>
<keyword evidence="1" id="KW-1133">Transmembrane helix</keyword>
<keyword evidence="1" id="KW-0472">Membrane</keyword>
<keyword evidence="2" id="KW-0732">Signal</keyword>
<evidence type="ECO:0000313" key="4">
    <source>
        <dbReference type="EMBL" id="THG31981.1"/>
    </source>
</evidence>
<dbReference type="EMBL" id="SSSM01000003">
    <property type="protein sequence ID" value="THG31981.1"/>
    <property type="molecule type" value="Genomic_DNA"/>
</dbReference>
<evidence type="ECO:0000256" key="1">
    <source>
        <dbReference type="SAM" id="Phobius"/>
    </source>
</evidence>
<name>A0A4S4FP12_9MICO</name>
<gene>
    <name evidence="4" type="ORF">E6C64_08030</name>
    <name evidence="3" type="ORF">E6C64_08885</name>
</gene>
<evidence type="ECO:0000313" key="5">
    <source>
        <dbReference type="Proteomes" id="UP000309133"/>
    </source>
</evidence>
<feature type="chain" id="PRO_5038239299" evidence="2">
    <location>
        <begin position="30"/>
        <end position="85"/>
    </location>
</feature>
<dbReference type="RefSeq" id="WP_136427101.1">
    <property type="nucleotide sequence ID" value="NZ_SSSM01000003.1"/>
</dbReference>